<dbReference type="Pfam" id="PF04069">
    <property type="entry name" value="OpuAC"/>
    <property type="match status" value="1"/>
</dbReference>
<organism evidence="2">
    <name type="scientific">marine metagenome</name>
    <dbReference type="NCBI Taxonomy" id="408172"/>
    <lineage>
        <taxon>unclassified sequences</taxon>
        <taxon>metagenomes</taxon>
        <taxon>ecological metagenomes</taxon>
    </lineage>
</organism>
<proteinExistence type="predicted"/>
<sequence>MRIGDFWRYSILAGLAVIAMLIAVACGSEGKSGPIVLIEQDWDGQTVTTAVVRILLEEEMGLEVVQKFAAADSAAMFAGLESGDFHFACCNWPSFSAAFVEEFVDTKGTVERLGPNGILGTSHWYIPRYVIEGDPDRDIEPVAPNLRTYKDMNQYKELFATADTGAKGRFLDHTPAWDYRNQERLDVLGVEFEVVYAGSEAAAFAELDAAYKRGDPFILVVWTPHWSVAKYDLVPVELPPHQEGCYVAGMDLSVAKFDCGFPIDDVAKLAWPKLKEEFPKAYKFLRDFKMTNDQLNAMVLAKVDGGKTDEQVAREWINANKDVWESWIP</sequence>
<dbReference type="EMBL" id="UINC01000787">
    <property type="protein sequence ID" value="SUZ61199.1"/>
    <property type="molecule type" value="Genomic_DNA"/>
</dbReference>
<dbReference type="Gene3D" id="3.40.190.10">
    <property type="entry name" value="Periplasmic binding protein-like II"/>
    <property type="match status" value="1"/>
</dbReference>
<dbReference type="PROSITE" id="PS51257">
    <property type="entry name" value="PROKAR_LIPOPROTEIN"/>
    <property type="match status" value="1"/>
</dbReference>
<dbReference type="InterPro" id="IPR007210">
    <property type="entry name" value="ABC_Gly_betaine_transp_sub-bd"/>
</dbReference>
<dbReference type="SUPFAM" id="SSF53850">
    <property type="entry name" value="Periplasmic binding protein-like II"/>
    <property type="match status" value="1"/>
</dbReference>
<feature type="domain" description="ABC-type glycine betaine transport system substrate-binding" evidence="1">
    <location>
        <begin position="34"/>
        <end position="318"/>
    </location>
</feature>
<dbReference type="AlphaFoldDB" id="A0A381P4F6"/>
<evidence type="ECO:0000259" key="1">
    <source>
        <dbReference type="Pfam" id="PF04069"/>
    </source>
</evidence>
<gene>
    <name evidence="2" type="ORF">METZ01_LOCUS14053</name>
</gene>
<reference evidence="2" key="1">
    <citation type="submission" date="2018-05" db="EMBL/GenBank/DDBJ databases">
        <authorList>
            <person name="Lanie J.A."/>
            <person name="Ng W.-L."/>
            <person name="Kazmierczak K.M."/>
            <person name="Andrzejewski T.M."/>
            <person name="Davidsen T.M."/>
            <person name="Wayne K.J."/>
            <person name="Tettelin H."/>
            <person name="Glass J.I."/>
            <person name="Rusch D."/>
            <person name="Podicherti R."/>
            <person name="Tsui H.-C.T."/>
            <person name="Winkler M.E."/>
        </authorList>
    </citation>
    <scope>NUCLEOTIDE SEQUENCE</scope>
</reference>
<dbReference type="GO" id="GO:0022857">
    <property type="term" value="F:transmembrane transporter activity"/>
    <property type="evidence" value="ECO:0007669"/>
    <property type="project" value="InterPro"/>
</dbReference>
<dbReference type="Gene3D" id="3.40.190.100">
    <property type="entry name" value="Glycine betaine-binding periplasmic protein, domain 2"/>
    <property type="match status" value="1"/>
</dbReference>
<evidence type="ECO:0000313" key="2">
    <source>
        <dbReference type="EMBL" id="SUZ61199.1"/>
    </source>
</evidence>
<name>A0A381P4F6_9ZZZZ</name>
<accession>A0A381P4F6</accession>
<dbReference type="GO" id="GO:0043190">
    <property type="term" value="C:ATP-binding cassette (ABC) transporter complex"/>
    <property type="evidence" value="ECO:0007669"/>
    <property type="project" value="InterPro"/>
</dbReference>
<protein>
    <recommendedName>
        <fullName evidence="1">ABC-type glycine betaine transport system substrate-binding domain-containing protein</fullName>
    </recommendedName>
</protein>